<dbReference type="EMBL" id="NCDQ01000093">
    <property type="protein sequence ID" value="OYX04188.1"/>
    <property type="molecule type" value="Genomic_DNA"/>
</dbReference>
<evidence type="ECO:0000256" key="1">
    <source>
        <dbReference type="SAM" id="MobiDB-lite"/>
    </source>
</evidence>
<evidence type="ECO:0000313" key="2">
    <source>
        <dbReference type="EMBL" id="OYX04188.1"/>
    </source>
</evidence>
<reference evidence="2 3" key="1">
    <citation type="submission" date="2017-03" db="EMBL/GenBank/DDBJ databases">
        <title>Lifting the veil on microbial sulfur biogeochemistry in mining wastewaters.</title>
        <authorList>
            <person name="Kantor R.S."/>
            <person name="Colenbrander Nelson T."/>
            <person name="Marshall S."/>
            <person name="Bennett D."/>
            <person name="Apte S."/>
            <person name="Camacho D."/>
            <person name="Thomas B.C."/>
            <person name="Warren L.A."/>
            <person name="Banfield J.F."/>
        </authorList>
    </citation>
    <scope>NUCLEOTIDE SEQUENCE [LARGE SCALE GENOMIC DNA]</scope>
    <source>
        <strain evidence="2">32-67-7</strain>
    </source>
</reference>
<feature type="region of interest" description="Disordered" evidence="1">
    <location>
        <begin position="143"/>
        <end position="167"/>
    </location>
</feature>
<dbReference type="Proteomes" id="UP000215616">
    <property type="component" value="Unassembled WGS sequence"/>
</dbReference>
<dbReference type="AlphaFoldDB" id="A0A258D8U3"/>
<name>A0A258D8U3_CAUVI</name>
<evidence type="ECO:0000313" key="3">
    <source>
        <dbReference type="Proteomes" id="UP000215616"/>
    </source>
</evidence>
<protein>
    <submittedName>
        <fullName evidence="2">Uncharacterized protein</fullName>
    </submittedName>
</protein>
<sequence length="167" mass="17535">MFVDGEHALCAVLGVQRSPQGLEIQAAGIEAHNFAVHAYREGEVQTEPLPQVGDGRLHGGAIMRGDGGAEAEVPGEQFGPVLQALRAKGPNAVEDCSGGGEFLANGALGVTGDRHIDRYGHDAQRQGEEPGVEDGQLGLEALEHRRPNGGPTAGAVRRSPLRARRPR</sequence>
<comment type="caution">
    <text evidence="2">The sequence shown here is derived from an EMBL/GenBank/DDBJ whole genome shotgun (WGS) entry which is preliminary data.</text>
</comment>
<gene>
    <name evidence="2" type="ORF">B7Z12_07465</name>
</gene>
<organism evidence="2 3">
    <name type="scientific">Caulobacter vibrioides</name>
    <name type="common">Caulobacter crescentus</name>
    <dbReference type="NCBI Taxonomy" id="155892"/>
    <lineage>
        <taxon>Bacteria</taxon>
        <taxon>Pseudomonadati</taxon>
        <taxon>Pseudomonadota</taxon>
        <taxon>Alphaproteobacteria</taxon>
        <taxon>Caulobacterales</taxon>
        <taxon>Caulobacteraceae</taxon>
        <taxon>Caulobacter</taxon>
    </lineage>
</organism>
<accession>A0A258D8U3</accession>
<proteinExistence type="predicted"/>